<name>W1RVC8_9GAMM</name>
<dbReference type="PANTHER" id="PTHR43309:SF3">
    <property type="entry name" value="5-OXOPROLINASE SUBUNIT C"/>
    <property type="match status" value="1"/>
</dbReference>
<dbReference type="PATRIC" id="fig|1208321.3.peg.2881"/>
<dbReference type="InterPro" id="IPR052708">
    <property type="entry name" value="PxpC"/>
</dbReference>
<dbReference type="Proteomes" id="UP000018857">
    <property type="component" value="Unassembled WGS sequence"/>
</dbReference>
<sequence>MIEIMSSAALCTVQDFGRLTSRQYGVGTAGAMDQLSLAAANIMLGNPENSASIEIPIFPFKVRFTQDCDFSVTGTEGEVSLDNSRLPTWWAYSAKAGQVLTIHQPKKGCRAYLALGGGIDVPIVLGSRSTQLRGEFGGLEGRMLQKGDCLPAIQATDNRPLDFGMTSPLSALAFEQENTIELRVVTAAEYDEYATEAKELFWNNRWKVTPQSNRYGYRLHGTEIRPEKPIETLSHGIVPGVIQIPPGGQPIIQLRDAQPSGGYPKFGTVIEADLWRIGQAAIGKHIVFKEVSLKDAAAAMQQNKRYLDDVKQMISLQEAFV</sequence>
<dbReference type="eggNOG" id="COG1984">
    <property type="taxonomic scope" value="Bacteria"/>
</dbReference>
<feature type="domain" description="Carboxyltransferase" evidence="4">
    <location>
        <begin position="23"/>
        <end position="306"/>
    </location>
</feature>
<accession>W1RVC8</accession>
<dbReference type="OrthoDB" id="9768696at2"/>
<reference evidence="5 6" key="1">
    <citation type="journal article" date="2014" name="Genome Announc.">
        <title>Draft Genome Sequence of Marinomonas sp. Strain D104, a Polycyclic Aromatic Hydrocarbon-Degrading Bacterium from the Deep-Sea Sediment of the Arctic Ocean.</title>
        <authorList>
            <person name="Dong C."/>
            <person name="Bai X."/>
            <person name="Lai Q."/>
            <person name="Xie Y."/>
            <person name="Chen X."/>
            <person name="Shao Z."/>
        </authorList>
    </citation>
    <scope>NUCLEOTIDE SEQUENCE [LARGE SCALE GENOMIC DNA]</scope>
    <source>
        <strain evidence="5 6">D104</strain>
    </source>
</reference>
<evidence type="ECO:0000313" key="6">
    <source>
        <dbReference type="Proteomes" id="UP000018857"/>
    </source>
</evidence>
<keyword evidence="6" id="KW-1185">Reference proteome</keyword>
<dbReference type="Pfam" id="PF02626">
    <property type="entry name" value="CT_A_B"/>
    <property type="match status" value="1"/>
</dbReference>
<dbReference type="STRING" id="1208321.D104_14440"/>
<keyword evidence="1" id="KW-0547">Nucleotide-binding</keyword>
<dbReference type="GO" id="GO:0016787">
    <property type="term" value="F:hydrolase activity"/>
    <property type="evidence" value="ECO:0007669"/>
    <property type="project" value="UniProtKB-KW"/>
</dbReference>
<evidence type="ECO:0000256" key="3">
    <source>
        <dbReference type="ARBA" id="ARBA00022840"/>
    </source>
</evidence>
<dbReference type="GO" id="GO:0005524">
    <property type="term" value="F:ATP binding"/>
    <property type="evidence" value="ECO:0007669"/>
    <property type="project" value="UniProtKB-KW"/>
</dbReference>
<dbReference type="RefSeq" id="WP_024024939.1">
    <property type="nucleotide sequence ID" value="NZ_AYOZ01000045.1"/>
</dbReference>
<gene>
    <name evidence="5" type="ORF">D104_14440</name>
</gene>
<dbReference type="SMART" id="SM00797">
    <property type="entry name" value="AHS2"/>
    <property type="match status" value="1"/>
</dbReference>
<dbReference type="InterPro" id="IPR029000">
    <property type="entry name" value="Cyclophilin-like_dom_sf"/>
</dbReference>
<protein>
    <recommendedName>
        <fullName evidence="4">Carboxyltransferase domain-containing protein</fullName>
    </recommendedName>
</protein>
<comment type="caution">
    <text evidence="5">The sequence shown here is derived from an EMBL/GenBank/DDBJ whole genome shotgun (WGS) entry which is preliminary data.</text>
</comment>
<dbReference type="InterPro" id="IPR003778">
    <property type="entry name" value="CT_A_B"/>
</dbReference>
<organism evidence="5 6">
    <name type="scientific">Marinomonas profundimaris</name>
    <dbReference type="NCBI Taxonomy" id="1208321"/>
    <lineage>
        <taxon>Bacteria</taxon>
        <taxon>Pseudomonadati</taxon>
        <taxon>Pseudomonadota</taxon>
        <taxon>Gammaproteobacteria</taxon>
        <taxon>Oceanospirillales</taxon>
        <taxon>Oceanospirillaceae</taxon>
        <taxon>Marinomonas</taxon>
    </lineage>
</organism>
<evidence type="ECO:0000256" key="2">
    <source>
        <dbReference type="ARBA" id="ARBA00022801"/>
    </source>
</evidence>
<keyword evidence="3" id="KW-0067">ATP-binding</keyword>
<proteinExistence type="predicted"/>
<dbReference type="Gene3D" id="2.40.100.10">
    <property type="entry name" value="Cyclophilin-like"/>
    <property type="match status" value="1"/>
</dbReference>
<evidence type="ECO:0000259" key="4">
    <source>
        <dbReference type="SMART" id="SM00797"/>
    </source>
</evidence>
<dbReference type="SUPFAM" id="SSF50891">
    <property type="entry name" value="Cyclophilin-like"/>
    <property type="match status" value="1"/>
</dbReference>
<keyword evidence="2" id="KW-0378">Hydrolase</keyword>
<evidence type="ECO:0000256" key="1">
    <source>
        <dbReference type="ARBA" id="ARBA00022741"/>
    </source>
</evidence>
<dbReference type="AlphaFoldDB" id="W1RVC8"/>
<dbReference type="EMBL" id="AYOZ01000045">
    <property type="protein sequence ID" value="ETI58773.1"/>
    <property type="molecule type" value="Genomic_DNA"/>
</dbReference>
<dbReference type="PANTHER" id="PTHR43309">
    <property type="entry name" value="5-OXOPROLINASE SUBUNIT C"/>
    <property type="match status" value="1"/>
</dbReference>
<evidence type="ECO:0000313" key="5">
    <source>
        <dbReference type="EMBL" id="ETI58773.1"/>
    </source>
</evidence>
<dbReference type="NCBIfam" id="TIGR00724">
    <property type="entry name" value="urea_amlyse_rel"/>
    <property type="match status" value="1"/>
</dbReference>